<dbReference type="InterPro" id="IPR048020">
    <property type="entry name" value="Transpos_IS3"/>
</dbReference>
<evidence type="ECO:0000256" key="1">
    <source>
        <dbReference type="ARBA" id="ARBA00009964"/>
    </source>
</evidence>
<comment type="caution">
    <text evidence="6">The sequence shown here is derived from an EMBL/GenBank/DDBJ whole genome shotgun (WGS) entry which is preliminary data.</text>
</comment>
<dbReference type="InterPro" id="IPR009057">
    <property type="entry name" value="Homeodomain-like_sf"/>
</dbReference>
<dbReference type="GO" id="GO:0004803">
    <property type="term" value="F:transposase activity"/>
    <property type="evidence" value="ECO:0007669"/>
    <property type="project" value="InterPro"/>
</dbReference>
<dbReference type="Proteomes" id="UP000274511">
    <property type="component" value="Unassembled WGS sequence"/>
</dbReference>
<dbReference type="GO" id="GO:0006313">
    <property type="term" value="P:DNA transposition"/>
    <property type="evidence" value="ECO:0007669"/>
    <property type="project" value="InterPro"/>
</dbReference>
<dbReference type="SUPFAM" id="SSF53098">
    <property type="entry name" value="Ribonuclease H-like"/>
    <property type="match status" value="1"/>
</dbReference>
<dbReference type="InterPro" id="IPR001584">
    <property type="entry name" value="Integrase_cat-core"/>
</dbReference>
<dbReference type="Pfam" id="PF01527">
    <property type="entry name" value="HTH_Tnp_1"/>
    <property type="match status" value="1"/>
</dbReference>
<evidence type="ECO:0000256" key="2">
    <source>
        <dbReference type="ARBA" id="ARBA00023015"/>
    </source>
</evidence>
<protein>
    <submittedName>
        <fullName evidence="6">IS3 family transposase</fullName>
    </submittedName>
</protein>
<evidence type="ECO:0000256" key="3">
    <source>
        <dbReference type="ARBA" id="ARBA00023163"/>
    </source>
</evidence>
<evidence type="ECO:0000313" key="7">
    <source>
        <dbReference type="Proteomes" id="UP000274511"/>
    </source>
</evidence>
<gene>
    <name evidence="6" type="ORF">EC392_16650</name>
</gene>
<dbReference type="Gene3D" id="3.30.420.10">
    <property type="entry name" value="Ribonuclease H-like superfamily/Ribonuclease H"/>
    <property type="match status" value="1"/>
</dbReference>
<dbReference type="GO" id="GO:0003700">
    <property type="term" value="F:DNA-binding transcription factor activity"/>
    <property type="evidence" value="ECO:0007669"/>
    <property type="project" value="InterPro"/>
</dbReference>
<dbReference type="InterPro" id="IPR018060">
    <property type="entry name" value="HTH_AraC"/>
</dbReference>
<evidence type="ECO:0000259" key="4">
    <source>
        <dbReference type="PROSITE" id="PS01124"/>
    </source>
</evidence>
<keyword evidence="2" id="KW-0805">Transcription regulation</keyword>
<evidence type="ECO:0000259" key="5">
    <source>
        <dbReference type="PROSITE" id="PS50994"/>
    </source>
</evidence>
<dbReference type="GO" id="GO:0043565">
    <property type="term" value="F:sequence-specific DNA binding"/>
    <property type="evidence" value="ECO:0007669"/>
    <property type="project" value="InterPro"/>
</dbReference>
<dbReference type="PROSITE" id="PS01124">
    <property type="entry name" value="HTH_ARAC_FAMILY_2"/>
    <property type="match status" value="1"/>
</dbReference>
<dbReference type="InterPro" id="IPR002514">
    <property type="entry name" value="Transposase_8"/>
</dbReference>
<dbReference type="EMBL" id="RJUJ01000043">
    <property type="protein sequence ID" value="ROH75790.1"/>
    <property type="molecule type" value="Genomic_DNA"/>
</dbReference>
<dbReference type="PANTHER" id="PTHR47515">
    <property type="entry name" value="LOW CALCIUM RESPONSE LOCUS PROTEIN T"/>
    <property type="match status" value="1"/>
</dbReference>
<dbReference type="Pfam" id="PF13683">
    <property type="entry name" value="rve_3"/>
    <property type="match status" value="1"/>
</dbReference>
<dbReference type="GO" id="GO:0015074">
    <property type="term" value="P:DNA integration"/>
    <property type="evidence" value="ECO:0007669"/>
    <property type="project" value="InterPro"/>
</dbReference>
<name>A0A3N0U589_9GAMM</name>
<dbReference type="SUPFAM" id="SSF46689">
    <property type="entry name" value="Homeodomain-like"/>
    <property type="match status" value="1"/>
</dbReference>
<dbReference type="PANTHER" id="PTHR47515:SF1">
    <property type="entry name" value="BLR2054 PROTEIN"/>
    <property type="match status" value="1"/>
</dbReference>
<feature type="domain" description="HTH araC/xylS-type" evidence="4">
    <location>
        <begin position="1"/>
        <end position="56"/>
    </location>
</feature>
<accession>A0A3N0U589</accession>
<sequence length="369" mass="43007">MKKSRFTEEQIVFALKQAELGTSVPDVCRKLGISDATFYAWRKKYGGISPSELKHMRQLEEENLRLKKLVADLSLDKAMLQDVLAKKILTLARLREWVRDLQARYGASERQVCFALRVSRSSFRYRSVAADDSALRLRIREITETRVHYGYRRVHVMLRREGWRDNHKRIYRLYSEQGLSLRLKRPRRHKSAQRRQPQPQGLYPNHVWGMDFVSDALFDGRRLRLLTVIDLYTRECLGICVGQNLRSGEVAEMLNSIALKRPLPLLLKTDNGSEFAGKMLDKWVYERGIRIDFSRPGTPTDNATVESFNGRLRQECLNENWFMSLEDARCKIEAWRIHYNQGRPHSALGWMTPAEFAEKSAGCQNMQPT</sequence>
<dbReference type="InterPro" id="IPR025948">
    <property type="entry name" value="HTH-like_dom"/>
</dbReference>
<dbReference type="PROSITE" id="PS50994">
    <property type="entry name" value="INTEGRASE"/>
    <property type="match status" value="1"/>
</dbReference>
<dbReference type="AlphaFoldDB" id="A0A3N0U589"/>
<dbReference type="STRING" id="1172565.AU508_16205"/>
<dbReference type="NCBIfam" id="NF033516">
    <property type="entry name" value="transpos_IS3"/>
    <property type="match status" value="1"/>
</dbReference>
<reference evidence="6 7" key="1">
    <citation type="submission" date="2018-10" db="EMBL/GenBank/DDBJ databases">
        <title>New species genome.</title>
        <authorList>
            <person name="Li Y."/>
        </authorList>
    </citation>
    <scope>NUCLEOTIDE SEQUENCE [LARGE SCALE GENOMIC DNA]</scope>
    <source>
        <strain evidence="6 7">L6_4B</strain>
    </source>
</reference>
<dbReference type="InterPro" id="IPR036397">
    <property type="entry name" value="RNaseH_sf"/>
</dbReference>
<organism evidence="6 7">
    <name type="scientific">Lonsdalea populi</name>
    <dbReference type="NCBI Taxonomy" id="1172565"/>
    <lineage>
        <taxon>Bacteria</taxon>
        <taxon>Pseudomonadati</taxon>
        <taxon>Pseudomonadota</taxon>
        <taxon>Gammaproteobacteria</taxon>
        <taxon>Enterobacterales</taxon>
        <taxon>Pectobacteriaceae</taxon>
        <taxon>Lonsdalea</taxon>
    </lineage>
</organism>
<comment type="similarity">
    <text evidence="1">Belongs to the transposase 8 family.</text>
</comment>
<dbReference type="InterPro" id="IPR012337">
    <property type="entry name" value="RNaseH-like_sf"/>
</dbReference>
<proteinExistence type="inferred from homology"/>
<dbReference type="OrthoDB" id="9774685at2"/>
<evidence type="ECO:0000313" key="6">
    <source>
        <dbReference type="EMBL" id="ROH75790.1"/>
    </source>
</evidence>
<dbReference type="Pfam" id="PF13276">
    <property type="entry name" value="HTH_21"/>
    <property type="match status" value="1"/>
</dbReference>
<feature type="domain" description="Integrase catalytic" evidence="5">
    <location>
        <begin position="200"/>
        <end position="361"/>
    </location>
</feature>
<keyword evidence="3" id="KW-0804">Transcription</keyword>